<dbReference type="OrthoDB" id="6279784at2759"/>
<evidence type="ECO:0000256" key="3">
    <source>
        <dbReference type="PROSITE-ProRule" id="PRU00023"/>
    </source>
</evidence>
<dbReference type="STRING" id="102285.A0A0R3TDC0"/>
<dbReference type="InterPro" id="IPR036770">
    <property type="entry name" value="Ankyrin_rpt-contain_sf"/>
</dbReference>
<reference evidence="4 5" key="2">
    <citation type="submission" date="2018-11" db="EMBL/GenBank/DDBJ databases">
        <authorList>
            <consortium name="Pathogen Informatics"/>
        </authorList>
    </citation>
    <scope>NUCLEOTIDE SEQUENCE [LARGE SCALE GENOMIC DNA]</scope>
</reference>
<dbReference type="WBParaSite" id="HNAJ_0000505901-mRNA-1">
    <property type="protein sequence ID" value="HNAJ_0000505901-mRNA-1"/>
    <property type="gene ID" value="HNAJ_0000505901"/>
</dbReference>
<dbReference type="PROSITE" id="PS50297">
    <property type="entry name" value="ANK_REP_REGION"/>
    <property type="match status" value="1"/>
</dbReference>
<evidence type="ECO:0000313" key="5">
    <source>
        <dbReference type="Proteomes" id="UP000278807"/>
    </source>
</evidence>
<feature type="repeat" description="ANK" evidence="3">
    <location>
        <begin position="75"/>
        <end position="102"/>
    </location>
</feature>
<evidence type="ECO:0000313" key="6">
    <source>
        <dbReference type="WBParaSite" id="HNAJ_0000505901-mRNA-1"/>
    </source>
</evidence>
<evidence type="ECO:0000256" key="2">
    <source>
        <dbReference type="ARBA" id="ARBA00023043"/>
    </source>
</evidence>
<dbReference type="AlphaFoldDB" id="A0A0R3TDC0"/>
<dbReference type="InterPro" id="IPR002110">
    <property type="entry name" value="Ankyrin_rpt"/>
</dbReference>
<sequence>MSDDADFNNYAPYEFRTEFMHYVRMNDTIKAKVSQIEIHTGIRYAIKCENMEVLITLMDYITDPNSDSGYPIPLLHLPIYYANLTILKILLDSGLNTNVRDREGYTALMIAAKYGLFDFVHTLMYAGADPELYREGSMNALSLAASNEHYSIVHYLTGG</sequence>
<keyword evidence="2 3" id="KW-0040">ANK repeat</keyword>
<organism evidence="6">
    <name type="scientific">Rodentolepis nana</name>
    <name type="common">Dwarf tapeworm</name>
    <name type="synonym">Hymenolepis nana</name>
    <dbReference type="NCBI Taxonomy" id="102285"/>
    <lineage>
        <taxon>Eukaryota</taxon>
        <taxon>Metazoa</taxon>
        <taxon>Spiralia</taxon>
        <taxon>Lophotrochozoa</taxon>
        <taxon>Platyhelminthes</taxon>
        <taxon>Cestoda</taxon>
        <taxon>Eucestoda</taxon>
        <taxon>Cyclophyllidea</taxon>
        <taxon>Hymenolepididae</taxon>
        <taxon>Rodentolepis</taxon>
    </lineage>
</organism>
<dbReference type="Pfam" id="PF12796">
    <property type="entry name" value="Ank_2"/>
    <property type="match status" value="1"/>
</dbReference>
<evidence type="ECO:0000256" key="1">
    <source>
        <dbReference type="ARBA" id="ARBA00022737"/>
    </source>
</evidence>
<keyword evidence="1" id="KW-0677">Repeat</keyword>
<dbReference type="Proteomes" id="UP000278807">
    <property type="component" value="Unassembled WGS sequence"/>
</dbReference>
<dbReference type="EMBL" id="UZAE01004001">
    <property type="protein sequence ID" value="VDO00917.1"/>
    <property type="molecule type" value="Genomic_DNA"/>
</dbReference>
<dbReference type="SMART" id="SM00248">
    <property type="entry name" value="ANK"/>
    <property type="match status" value="3"/>
</dbReference>
<accession>A0A0R3TDC0</accession>
<proteinExistence type="predicted"/>
<reference evidence="6" key="1">
    <citation type="submission" date="2017-02" db="UniProtKB">
        <authorList>
            <consortium name="WormBaseParasite"/>
        </authorList>
    </citation>
    <scope>IDENTIFICATION</scope>
</reference>
<protein>
    <submittedName>
        <fullName evidence="6">ANK_REP_REGION domain-containing protein</fullName>
    </submittedName>
</protein>
<dbReference type="PROSITE" id="PS50088">
    <property type="entry name" value="ANK_REPEAT"/>
    <property type="match status" value="2"/>
</dbReference>
<gene>
    <name evidence="4" type="ORF">HNAJ_LOCUS5057</name>
</gene>
<feature type="repeat" description="ANK" evidence="3">
    <location>
        <begin position="103"/>
        <end position="135"/>
    </location>
</feature>
<dbReference type="Gene3D" id="1.25.40.20">
    <property type="entry name" value="Ankyrin repeat-containing domain"/>
    <property type="match status" value="1"/>
</dbReference>
<keyword evidence="5" id="KW-1185">Reference proteome</keyword>
<dbReference type="PANTHER" id="PTHR24198">
    <property type="entry name" value="ANKYRIN REPEAT AND PROTEIN KINASE DOMAIN-CONTAINING PROTEIN"/>
    <property type="match status" value="1"/>
</dbReference>
<name>A0A0R3TDC0_RODNA</name>
<dbReference type="SUPFAM" id="SSF48403">
    <property type="entry name" value="Ankyrin repeat"/>
    <property type="match status" value="1"/>
</dbReference>
<evidence type="ECO:0000313" key="4">
    <source>
        <dbReference type="EMBL" id="VDO00917.1"/>
    </source>
</evidence>
<dbReference type="PANTHER" id="PTHR24198:SF165">
    <property type="entry name" value="ANKYRIN REPEAT-CONTAINING PROTEIN-RELATED"/>
    <property type="match status" value="1"/>
</dbReference>